<reference evidence="1" key="1">
    <citation type="submission" date="2021-01" db="EMBL/GenBank/DDBJ databases">
        <authorList>
            <person name="Sun Q."/>
        </authorList>
    </citation>
    <scope>NUCLEOTIDE SEQUENCE</scope>
    <source>
        <strain evidence="1">YIM B02566</strain>
    </source>
</reference>
<comment type="caution">
    <text evidence="1">The sequence shown here is derived from an EMBL/GenBank/DDBJ whole genome shotgun (WGS) entry which is preliminary data.</text>
</comment>
<name>A0ACC5R5C5_9HYPH</name>
<dbReference type="Proteomes" id="UP000616151">
    <property type="component" value="Unassembled WGS sequence"/>
</dbReference>
<sequence>MDLDDIRRIKKPEIVIGEDLALLSVAELEHRVHLLESEIVRIREAIAGKQSSKAAADAFFRS</sequence>
<evidence type="ECO:0000313" key="2">
    <source>
        <dbReference type="Proteomes" id="UP000616151"/>
    </source>
</evidence>
<protein>
    <submittedName>
        <fullName evidence="1">DUF1192 domain-containing protein</fullName>
    </submittedName>
</protein>
<proteinExistence type="predicted"/>
<keyword evidence="2" id="KW-1185">Reference proteome</keyword>
<organism evidence="1 2">
    <name type="scientific">Taklimakanibacter albus</name>
    <dbReference type="NCBI Taxonomy" id="2800327"/>
    <lineage>
        <taxon>Bacteria</taxon>
        <taxon>Pseudomonadati</taxon>
        <taxon>Pseudomonadota</taxon>
        <taxon>Alphaproteobacteria</taxon>
        <taxon>Hyphomicrobiales</taxon>
        <taxon>Aestuariivirgaceae</taxon>
        <taxon>Taklimakanibacter</taxon>
    </lineage>
</organism>
<gene>
    <name evidence="1" type="ORF">JHL16_15735</name>
</gene>
<accession>A0ACC5R5C5</accession>
<dbReference type="EMBL" id="JAENHL010000007">
    <property type="protein sequence ID" value="MBK1867809.1"/>
    <property type="molecule type" value="Genomic_DNA"/>
</dbReference>
<evidence type="ECO:0000313" key="1">
    <source>
        <dbReference type="EMBL" id="MBK1867809.1"/>
    </source>
</evidence>